<dbReference type="AlphaFoldDB" id="A0AAD5SQ56"/>
<evidence type="ECO:0000256" key="2">
    <source>
        <dbReference type="SAM" id="MobiDB-lite"/>
    </source>
</evidence>
<keyword evidence="1" id="KW-0175">Coiled coil</keyword>
<organism evidence="3 4">
    <name type="scientific">Rhizophlyctis rosea</name>
    <dbReference type="NCBI Taxonomy" id="64517"/>
    <lineage>
        <taxon>Eukaryota</taxon>
        <taxon>Fungi</taxon>
        <taxon>Fungi incertae sedis</taxon>
        <taxon>Chytridiomycota</taxon>
        <taxon>Chytridiomycota incertae sedis</taxon>
        <taxon>Chytridiomycetes</taxon>
        <taxon>Rhizophlyctidales</taxon>
        <taxon>Rhizophlyctidaceae</taxon>
        <taxon>Rhizophlyctis</taxon>
    </lineage>
</organism>
<feature type="compositionally biased region" description="Basic and acidic residues" evidence="2">
    <location>
        <begin position="175"/>
        <end position="193"/>
    </location>
</feature>
<dbReference type="EMBL" id="JADGJD010000046">
    <property type="protein sequence ID" value="KAJ3056090.1"/>
    <property type="molecule type" value="Genomic_DNA"/>
</dbReference>
<feature type="coiled-coil region" evidence="1">
    <location>
        <begin position="15"/>
        <end position="42"/>
    </location>
</feature>
<name>A0AAD5SQ56_9FUNG</name>
<proteinExistence type="predicted"/>
<dbReference type="Proteomes" id="UP001212841">
    <property type="component" value="Unassembled WGS sequence"/>
</dbReference>
<evidence type="ECO:0000313" key="4">
    <source>
        <dbReference type="Proteomes" id="UP001212841"/>
    </source>
</evidence>
<evidence type="ECO:0000256" key="1">
    <source>
        <dbReference type="SAM" id="Coils"/>
    </source>
</evidence>
<reference evidence="3" key="1">
    <citation type="submission" date="2020-05" db="EMBL/GenBank/DDBJ databases">
        <title>Phylogenomic resolution of chytrid fungi.</title>
        <authorList>
            <person name="Stajich J.E."/>
            <person name="Amses K."/>
            <person name="Simmons R."/>
            <person name="Seto K."/>
            <person name="Myers J."/>
            <person name="Bonds A."/>
            <person name="Quandt C.A."/>
            <person name="Barry K."/>
            <person name="Liu P."/>
            <person name="Grigoriev I."/>
            <person name="Longcore J.E."/>
            <person name="James T.Y."/>
        </authorList>
    </citation>
    <scope>NUCLEOTIDE SEQUENCE</scope>
    <source>
        <strain evidence="3">JEL0318</strain>
    </source>
</reference>
<accession>A0AAD5SQ56</accession>
<comment type="caution">
    <text evidence="3">The sequence shown here is derived from an EMBL/GenBank/DDBJ whole genome shotgun (WGS) entry which is preliminary data.</text>
</comment>
<gene>
    <name evidence="3" type="ORF">HK097_008126</name>
</gene>
<feature type="region of interest" description="Disordered" evidence="2">
    <location>
        <begin position="151"/>
        <end position="193"/>
    </location>
</feature>
<keyword evidence="4" id="KW-1185">Reference proteome</keyword>
<evidence type="ECO:0000313" key="3">
    <source>
        <dbReference type="EMBL" id="KAJ3056090.1"/>
    </source>
</evidence>
<sequence length="244" mass="27206">MDAWEELWENPVEWKEAVDGMLKKHQEELENLIGEVERMHAAEKLKREKLKQSAPTLLRDWKVGGPGEGFVAEAVNSIRQLEATNAPGRLSKALQQPKGVPLELLNAPWFKLFSAVVNTADLKLEDLATTVESESPIDKVSHDYVDANASEYARSRRDPSDPIAEVSNHLQGRNKGKEVAREDAAKEGEREVSVPKPRNIFAISRSAMYPALRAKEAEMVEQMQLMNIHRGAAGSAGRCEKQSN</sequence>
<protein>
    <submittedName>
        <fullName evidence="3">Uncharacterized protein</fullName>
    </submittedName>
</protein>